<name>A0A397JAK0_9GLOM</name>
<dbReference type="EMBL" id="PQFF01000069">
    <property type="protein sequence ID" value="RHZ85041.1"/>
    <property type="molecule type" value="Genomic_DNA"/>
</dbReference>
<keyword evidence="2" id="KW-1185">Reference proteome</keyword>
<dbReference type="Proteomes" id="UP000266861">
    <property type="component" value="Unassembled WGS sequence"/>
</dbReference>
<reference evidence="1 2" key="1">
    <citation type="submission" date="2018-08" db="EMBL/GenBank/DDBJ databases">
        <title>Genome and evolution of the arbuscular mycorrhizal fungus Diversispora epigaea (formerly Glomus versiforme) and its bacterial endosymbionts.</title>
        <authorList>
            <person name="Sun X."/>
            <person name="Fei Z."/>
            <person name="Harrison M."/>
        </authorList>
    </citation>
    <scope>NUCLEOTIDE SEQUENCE [LARGE SCALE GENOMIC DNA]</scope>
    <source>
        <strain evidence="1 2">IT104</strain>
    </source>
</reference>
<gene>
    <name evidence="1" type="ORF">Glove_73g29</name>
</gene>
<proteinExistence type="predicted"/>
<evidence type="ECO:0000313" key="1">
    <source>
        <dbReference type="EMBL" id="RHZ85041.1"/>
    </source>
</evidence>
<accession>A0A397JAK0</accession>
<evidence type="ECO:0000313" key="2">
    <source>
        <dbReference type="Proteomes" id="UP000266861"/>
    </source>
</evidence>
<sequence length="133" mass="15755">MELPMELPIPIKFHWKHILNITDQLFHFLINCPISEPIIKENHIITINTLQLCAHTEIPVVPITSQQCFICEICRKLYKTKRKLVCHQNIVKKYNIGHEELYTLSLEAINQFKADLVYVIGTRLKEYFKHSRK</sequence>
<comment type="caution">
    <text evidence="1">The sequence shown here is derived from an EMBL/GenBank/DDBJ whole genome shotgun (WGS) entry which is preliminary data.</text>
</comment>
<dbReference type="AlphaFoldDB" id="A0A397JAK0"/>
<evidence type="ECO:0008006" key="3">
    <source>
        <dbReference type="Google" id="ProtNLM"/>
    </source>
</evidence>
<protein>
    <recommendedName>
        <fullName evidence="3">C2H2-type domain-containing protein</fullName>
    </recommendedName>
</protein>
<organism evidence="1 2">
    <name type="scientific">Diversispora epigaea</name>
    <dbReference type="NCBI Taxonomy" id="1348612"/>
    <lineage>
        <taxon>Eukaryota</taxon>
        <taxon>Fungi</taxon>
        <taxon>Fungi incertae sedis</taxon>
        <taxon>Mucoromycota</taxon>
        <taxon>Glomeromycotina</taxon>
        <taxon>Glomeromycetes</taxon>
        <taxon>Diversisporales</taxon>
        <taxon>Diversisporaceae</taxon>
        <taxon>Diversispora</taxon>
    </lineage>
</organism>